<feature type="region of interest" description="Disordered" evidence="1">
    <location>
        <begin position="35"/>
        <end position="68"/>
    </location>
</feature>
<sequence>MPTINARFRTSQTYESCSHLAHRFDDLGSLGDLSSNSGKADPAWRTTDRSPRVAGSMPGHGRDGGAVNGIGAPMDRPCVLLGISRCRPAGAEDTPCTAPVDLYRPFEGAWTAQVFHKASVFWSEGWFLAAATLRCTVAYGCDRT</sequence>
<protein>
    <submittedName>
        <fullName evidence="2">Uncharacterized protein</fullName>
    </submittedName>
</protein>
<gene>
    <name evidence="2" type="ORF">SNAT2548_LOCUS14912</name>
</gene>
<evidence type="ECO:0000313" key="2">
    <source>
        <dbReference type="EMBL" id="CAE7281230.1"/>
    </source>
</evidence>
<accession>A0A812MZK2</accession>
<dbReference type="Proteomes" id="UP000604046">
    <property type="component" value="Unassembled WGS sequence"/>
</dbReference>
<dbReference type="EMBL" id="CAJNDS010001802">
    <property type="protein sequence ID" value="CAE7281230.1"/>
    <property type="molecule type" value="Genomic_DNA"/>
</dbReference>
<reference evidence="2" key="1">
    <citation type="submission" date="2021-02" db="EMBL/GenBank/DDBJ databases">
        <authorList>
            <person name="Dougan E. K."/>
            <person name="Rhodes N."/>
            <person name="Thang M."/>
            <person name="Chan C."/>
        </authorList>
    </citation>
    <scope>NUCLEOTIDE SEQUENCE</scope>
</reference>
<keyword evidence="3" id="KW-1185">Reference proteome</keyword>
<evidence type="ECO:0000313" key="3">
    <source>
        <dbReference type="Proteomes" id="UP000604046"/>
    </source>
</evidence>
<name>A0A812MZK2_9DINO</name>
<proteinExistence type="predicted"/>
<organism evidence="2 3">
    <name type="scientific">Symbiodinium natans</name>
    <dbReference type="NCBI Taxonomy" id="878477"/>
    <lineage>
        <taxon>Eukaryota</taxon>
        <taxon>Sar</taxon>
        <taxon>Alveolata</taxon>
        <taxon>Dinophyceae</taxon>
        <taxon>Suessiales</taxon>
        <taxon>Symbiodiniaceae</taxon>
        <taxon>Symbiodinium</taxon>
    </lineage>
</organism>
<comment type="caution">
    <text evidence="2">The sequence shown here is derived from an EMBL/GenBank/DDBJ whole genome shotgun (WGS) entry which is preliminary data.</text>
</comment>
<evidence type="ECO:0000256" key="1">
    <source>
        <dbReference type="SAM" id="MobiDB-lite"/>
    </source>
</evidence>
<dbReference type="AlphaFoldDB" id="A0A812MZK2"/>